<dbReference type="STRING" id="610380.E2BUL1"/>
<sequence>MEYNQNFPGDSSNHHSPCEESTNGTSSNNNSARRPTMKTLAPPSSSKKPPAAIAADKRQMEIQFNSKKKRYEMLKSTLADKEKTTEDLYKEMSTLREKIIAAGGKDPGKIEDPRSPPLVDGPKQKSPMPPMETDSSHELAEKRLAAISADESAIIGVSLLQNQLQDLCDHSQQLCQRALDKSSSFASLVKSWMTESSRYEVGSVLAPLDAELETQLTILGRDNEDMRTRLNELAAIQKDLVAELARRSSSLSGECDNCRGRADEPPSGDRRDLREQLSAALEELRTERDKANHGKDKARMMELQMQRARTKIRELEGHVVNEEVKLQQLQNSVKSLEAQLRQKDQAMEQRIKDMHKAMKSSENLVSKIEKQRDTLETRMLELKEQMACKEAEASAIIKELSEKFETIDVEVNEEREKRRVLLLFSSAFPFFSTMNSQHLLRQQAKNALIEMEERCKRLEEKSQLLCDLASEKSNNLVVTDDNLHTENEVHLYNDLKAARAEMEKQQRKIEQLEAEKQEIVAVMHKAASRDNDDNETKDKLAVELMVKTEELQNLVLENCLLREEVEFAKKKRDELEKQLSEIQHCLHAKSKEGGSTGLEAIELQQQVSDLRNSLAQVIQQNQELETSLTQTQLELEQRDRVMREQSKFLKARDELLTILKGKQQTSVDNNPFNENYEDMDEVTSQRRLQKFRLDWISSSKAHPFHIINRQIAAKTEAIQELYATLESKQMQVMRLEKLVKLLEDQQDRAQAQRTRLEHRIAQLEMNLRDKAKNSNRYVISEHNSLYKSDRSSVVDDQVSHALPRESQRTLLEESTPAFCLVHPRSRKRQRFPRYLRRRVSPSKSLNLPLNSTGVSCRTRFARLHADNCYRISSDKEEAFVCERCRREGDEKFKGDTARQVEQGRCDPIRKSLYGWLVGSSALEVFDEPTTDFNEFPESGTTDENVDRFFRIVNPCVTSGDGWDCSRETRHRERRCRRRSSRRFLYGTFPRRCGSIIRMT</sequence>
<organism evidence="4">
    <name type="scientific">Harpegnathos saltator</name>
    <name type="common">Jerdon's jumping ant</name>
    <dbReference type="NCBI Taxonomy" id="610380"/>
    <lineage>
        <taxon>Eukaryota</taxon>
        <taxon>Metazoa</taxon>
        <taxon>Ecdysozoa</taxon>
        <taxon>Arthropoda</taxon>
        <taxon>Hexapoda</taxon>
        <taxon>Insecta</taxon>
        <taxon>Pterygota</taxon>
        <taxon>Neoptera</taxon>
        <taxon>Endopterygota</taxon>
        <taxon>Hymenoptera</taxon>
        <taxon>Apocrita</taxon>
        <taxon>Aculeata</taxon>
        <taxon>Formicoidea</taxon>
        <taxon>Formicidae</taxon>
        <taxon>Ponerinae</taxon>
        <taxon>Ponerini</taxon>
        <taxon>Harpegnathos</taxon>
    </lineage>
</organism>
<feature type="coiled-coil region" evidence="1">
    <location>
        <begin position="441"/>
        <end position="529"/>
    </location>
</feature>
<dbReference type="EMBL" id="GL450721">
    <property type="protein sequence ID" value="EFN80620.1"/>
    <property type="molecule type" value="Genomic_DNA"/>
</dbReference>
<feature type="compositionally biased region" description="Polar residues" evidence="2">
    <location>
        <begin position="1"/>
        <end position="11"/>
    </location>
</feature>
<dbReference type="AlphaFoldDB" id="E2BUL1"/>
<protein>
    <submittedName>
        <fullName evidence="3">Uncharacterized protein</fullName>
    </submittedName>
</protein>
<dbReference type="InParanoid" id="E2BUL1"/>
<feature type="compositionally biased region" description="Low complexity" evidence="2">
    <location>
        <begin position="21"/>
        <end position="31"/>
    </location>
</feature>
<dbReference type="OMA" id="REMDLWA"/>
<keyword evidence="1" id="KW-0175">Coiled coil</keyword>
<reference evidence="3 4" key="1">
    <citation type="journal article" date="2010" name="Science">
        <title>Genomic comparison of the ants Camponotus floridanus and Harpegnathos saltator.</title>
        <authorList>
            <person name="Bonasio R."/>
            <person name="Zhang G."/>
            <person name="Ye C."/>
            <person name="Mutti N.S."/>
            <person name="Fang X."/>
            <person name="Qin N."/>
            <person name="Donahue G."/>
            <person name="Yang P."/>
            <person name="Li Q."/>
            <person name="Li C."/>
            <person name="Zhang P."/>
            <person name="Huang Z."/>
            <person name="Berger S.L."/>
            <person name="Reinberg D."/>
            <person name="Wang J."/>
            <person name="Liebig J."/>
        </authorList>
    </citation>
    <scope>NUCLEOTIDE SEQUENCE [LARGE SCALE GENOMIC DNA]</scope>
    <source>
        <strain evidence="3 4">R22 G/1</strain>
    </source>
</reference>
<feature type="compositionally biased region" description="Basic and acidic residues" evidence="2">
    <location>
        <begin position="256"/>
        <end position="272"/>
    </location>
</feature>
<feature type="compositionally biased region" description="Low complexity" evidence="2">
    <location>
        <begin position="41"/>
        <end position="54"/>
    </location>
</feature>
<feature type="coiled-coil region" evidence="1">
    <location>
        <begin position="718"/>
        <end position="773"/>
    </location>
</feature>
<evidence type="ECO:0000313" key="3">
    <source>
        <dbReference type="EMBL" id="EFN80620.1"/>
    </source>
</evidence>
<proteinExistence type="predicted"/>
<dbReference type="Proteomes" id="UP000008237">
    <property type="component" value="Unassembled WGS sequence"/>
</dbReference>
<evidence type="ECO:0000313" key="4">
    <source>
        <dbReference type="Proteomes" id="UP000008237"/>
    </source>
</evidence>
<feature type="region of interest" description="Disordered" evidence="2">
    <location>
        <begin position="251"/>
        <end position="272"/>
    </location>
</feature>
<feature type="region of interest" description="Disordered" evidence="2">
    <location>
        <begin position="1"/>
        <end position="58"/>
    </location>
</feature>
<name>E2BUL1_HARSA</name>
<dbReference type="OrthoDB" id="8197438at2759"/>
<feature type="region of interest" description="Disordered" evidence="2">
    <location>
        <begin position="101"/>
        <end position="134"/>
    </location>
</feature>
<gene>
    <name evidence="3" type="ORF">EAI_04204</name>
</gene>
<feature type="coiled-coil region" evidence="1">
    <location>
        <begin position="565"/>
        <end position="634"/>
    </location>
</feature>
<evidence type="ECO:0000256" key="1">
    <source>
        <dbReference type="SAM" id="Coils"/>
    </source>
</evidence>
<dbReference type="Gene3D" id="1.20.5.170">
    <property type="match status" value="1"/>
</dbReference>
<evidence type="ECO:0000256" key="2">
    <source>
        <dbReference type="SAM" id="MobiDB-lite"/>
    </source>
</evidence>
<accession>E2BUL1</accession>
<keyword evidence="4" id="KW-1185">Reference proteome</keyword>